<protein>
    <submittedName>
        <fullName evidence="1">Uncharacterized protein</fullName>
    </submittedName>
</protein>
<reference evidence="1" key="2">
    <citation type="submission" date="2015-06" db="EMBL/GenBank/DDBJ databases">
        <title>Environmentally co-occuring mercury resistance plasmids are genetically and phenotypically diverse and confer variable context-dependent fitness effects.</title>
        <authorList>
            <person name="Hall J.P.J."/>
            <person name="Harrison E."/>
            <person name="Lilley A.K."/>
            <person name="Paterson S."/>
            <person name="Spiers A.J."/>
            <person name="Brockhurst M.A."/>
        </authorList>
    </citation>
    <scope>NUCLEOTIDE SEQUENCE [LARGE SCALE GENOMIC DNA]</scope>
    <source>
        <strain evidence="1">SBW25</strain>
        <plasmid evidence="1">pQBR57</plasmid>
    </source>
</reference>
<name>A0A0G4E563_PSEFS</name>
<organism evidence="1">
    <name type="scientific">Pseudomonas fluorescens (strain SBW25)</name>
    <dbReference type="NCBI Taxonomy" id="216595"/>
    <lineage>
        <taxon>Bacteria</taxon>
        <taxon>Pseudomonadati</taxon>
        <taxon>Pseudomonadota</taxon>
        <taxon>Gammaproteobacteria</taxon>
        <taxon>Pseudomonadales</taxon>
        <taxon>Pseudomonadaceae</taxon>
        <taxon>Pseudomonas</taxon>
    </lineage>
</organism>
<gene>
    <name evidence="1" type="ORF">PQBR57_0412</name>
</gene>
<dbReference type="AlphaFoldDB" id="A0A0G4E563"/>
<dbReference type="EMBL" id="LN713926">
    <property type="protein sequence ID" value="CEK42365.1"/>
    <property type="molecule type" value="Genomic_DNA"/>
</dbReference>
<keyword evidence="1" id="KW-0614">Plasmid</keyword>
<sequence>MGYSPGSGYPTLNTTFAAAPLWTKPLKPALHAVDQVIDSPHRETRRKMMPRYTLYFALKQAPHSLRSIGKKLQRFKGITRVPDRLKADNPRPSCGDPVLVFYSIEHQENFRAVLGVRAS</sequence>
<accession>A0A0G4E563</accession>
<evidence type="ECO:0000313" key="1">
    <source>
        <dbReference type="EMBL" id="CEK42365.1"/>
    </source>
</evidence>
<geneLocation type="plasmid" evidence="1">
    <name>pQBR57</name>
</geneLocation>
<proteinExistence type="predicted"/>
<reference evidence="1" key="1">
    <citation type="submission" date="2014-12" db="EMBL/GenBank/DDBJ databases">
        <authorList>
            <person name="Hall J."/>
        </authorList>
    </citation>
    <scope>NUCLEOTIDE SEQUENCE [LARGE SCALE GENOMIC DNA]</scope>
    <source>
        <strain evidence="1">SBW25</strain>
        <plasmid evidence="1">pQBR57</plasmid>
    </source>
</reference>